<reference evidence="1 2" key="1">
    <citation type="journal article" date="2019" name="Stand. Genomic Sci.">
        <title>Draft Whole-Genome Sequence of a Novel Chryseobacterium viscerum Strain Isolated from Fresh Water at Dripping Springs, New Mexico.</title>
        <authorList>
            <person name="Kyndt J.A."/>
            <person name="Moore T.C."/>
        </authorList>
    </citation>
    <scope>NUCLEOTIDE SEQUENCE [LARGE SCALE GENOMIC DNA]</scope>
    <source>
        <strain evidence="1 2">DPS</strain>
    </source>
</reference>
<comment type="caution">
    <text evidence="1">The sequence shown here is derived from an EMBL/GenBank/DDBJ whole genome shotgun (WGS) entry which is preliminary data.</text>
</comment>
<dbReference type="Proteomes" id="UP000326384">
    <property type="component" value="Unassembled WGS sequence"/>
</dbReference>
<proteinExistence type="predicted"/>
<dbReference type="EMBL" id="VTPV01000022">
    <property type="protein sequence ID" value="KAB1228489.1"/>
    <property type="molecule type" value="Genomic_DNA"/>
</dbReference>
<organism evidence="1 2">
    <name type="scientific">Chryseobacterium viscerum</name>
    <dbReference type="NCBI Taxonomy" id="1037377"/>
    <lineage>
        <taxon>Bacteria</taxon>
        <taxon>Pseudomonadati</taxon>
        <taxon>Bacteroidota</taxon>
        <taxon>Flavobacteriia</taxon>
        <taxon>Flavobacteriales</taxon>
        <taxon>Weeksellaceae</taxon>
        <taxon>Chryseobacterium group</taxon>
        <taxon>Chryseobacterium</taxon>
    </lineage>
</organism>
<protein>
    <recommendedName>
        <fullName evidence="3">HTH cro/C1-type domain-containing protein</fullName>
    </recommendedName>
</protein>
<name>A0A5N4BJ75_9FLAO</name>
<dbReference type="RefSeq" id="WP_152291443.1">
    <property type="nucleotide sequence ID" value="NZ_VTPV01000022.1"/>
</dbReference>
<evidence type="ECO:0008006" key="3">
    <source>
        <dbReference type="Google" id="ProtNLM"/>
    </source>
</evidence>
<accession>A0A5N4BJ75</accession>
<gene>
    <name evidence="1" type="ORF">F8D52_22720</name>
</gene>
<sequence length="141" mass="16355">MQDKYDRIDIARRELGLTFEDLKSLFEISPDAIRKAIVVRKNLKPIYINKFIESYGISKNWIETGNGEMKGNIESVISEKTKKDIFDDKNWPIEVIKLLQQQKEAFDAIQTIQDRKISILSDKVDKLTTELNQLKLSSGKH</sequence>
<evidence type="ECO:0000313" key="1">
    <source>
        <dbReference type="EMBL" id="KAB1228489.1"/>
    </source>
</evidence>
<keyword evidence="2" id="KW-1185">Reference proteome</keyword>
<evidence type="ECO:0000313" key="2">
    <source>
        <dbReference type="Proteomes" id="UP000326384"/>
    </source>
</evidence>